<dbReference type="PANTHER" id="PTHR45757:SF11">
    <property type="entry name" value="MAJOR FACILITATOR SUPERFAMILY (MFS) PROFILE DOMAIN-CONTAINING PROTEIN"/>
    <property type="match status" value="1"/>
</dbReference>
<dbReference type="Proteomes" id="UP001175271">
    <property type="component" value="Unassembled WGS sequence"/>
</dbReference>
<keyword evidence="2" id="KW-0812">Transmembrane</keyword>
<dbReference type="Pfam" id="PF07690">
    <property type="entry name" value="MFS_1"/>
    <property type="match status" value="1"/>
</dbReference>
<feature type="transmembrane region" description="Helical" evidence="2">
    <location>
        <begin position="143"/>
        <end position="165"/>
    </location>
</feature>
<evidence type="ECO:0000313" key="5">
    <source>
        <dbReference type="Proteomes" id="UP001175271"/>
    </source>
</evidence>
<comment type="caution">
    <text evidence="4">The sequence shown here is derived from an EMBL/GenBank/DDBJ whole genome shotgun (WGS) entry which is preliminary data.</text>
</comment>
<dbReference type="PANTHER" id="PTHR45757">
    <property type="entry name" value="PROTEIN CBG23364-RELATED"/>
    <property type="match status" value="1"/>
</dbReference>
<reference evidence="4" key="1">
    <citation type="submission" date="2023-06" db="EMBL/GenBank/DDBJ databases">
        <title>Genomic analysis of the entomopathogenic nematode Steinernema hermaphroditum.</title>
        <authorList>
            <person name="Schwarz E.M."/>
            <person name="Heppert J.K."/>
            <person name="Baniya A."/>
            <person name="Schwartz H.T."/>
            <person name="Tan C.-H."/>
            <person name="Antoshechkin I."/>
            <person name="Sternberg P.W."/>
            <person name="Goodrich-Blair H."/>
            <person name="Dillman A.R."/>
        </authorList>
    </citation>
    <scope>NUCLEOTIDE SEQUENCE</scope>
    <source>
        <strain evidence="4">PS9179</strain>
        <tissue evidence="4">Whole animal</tissue>
    </source>
</reference>
<feature type="transmembrane region" description="Helical" evidence="2">
    <location>
        <begin position="274"/>
        <end position="295"/>
    </location>
</feature>
<dbReference type="GO" id="GO:0022857">
    <property type="term" value="F:transmembrane transporter activity"/>
    <property type="evidence" value="ECO:0007669"/>
    <property type="project" value="InterPro"/>
</dbReference>
<dbReference type="GO" id="GO:0016020">
    <property type="term" value="C:membrane"/>
    <property type="evidence" value="ECO:0007669"/>
    <property type="project" value="UniProtKB-SubCell"/>
</dbReference>
<dbReference type="InterPro" id="IPR020846">
    <property type="entry name" value="MFS_dom"/>
</dbReference>
<evidence type="ECO:0000313" key="4">
    <source>
        <dbReference type="EMBL" id="KAK0428077.1"/>
    </source>
</evidence>
<evidence type="ECO:0000259" key="3">
    <source>
        <dbReference type="PROSITE" id="PS50850"/>
    </source>
</evidence>
<protein>
    <recommendedName>
        <fullName evidence="3">Major facilitator superfamily (MFS) profile domain-containing protein</fullName>
    </recommendedName>
</protein>
<feature type="transmembrane region" description="Helical" evidence="2">
    <location>
        <begin position="400"/>
        <end position="421"/>
    </location>
</feature>
<dbReference type="EMBL" id="JAUCMV010000001">
    <property type="protein sequence ID" value="KAK0428077.1"/>
    <property type="molecule type" value="Genomic_DNA"/>
</dbReference>
<feature type="transmembrane region" description="Helical" evidence="2">
    <location>
        <begin position="58"/>
        <end position="77"/>
    </location>
</feature>
<feature type="transmembrane region" description="Helical" evidence="2">
    <location>
        <begin position="116"/>
        <end position="136"/>
    </location>
</feature>
<dbReference type="Gene3D" id="1.20.1250.20">
    <property type="entry name" value="MFS general substrate transporter like domains"/>
    <property type="match status" value="2"/>
</dbReference>
<feature type="transmembrane region" description="Helical" evidence="2">
    <location>
        <begin position="177"/>
        <end position="196"/>
    </location>
</feature>
<sequence>MASSYHRYAVLCITLLTMTMLIGNSVLFNFTVICMDPSERALQSSNATRFYTPEEEGWLIAAPPIGHIFGTIPAIFLTDRIGMRLSFSIYGLISGISTFLFAFSASNLYVATLLRFFQGIAMASAFVAVGNVPIEYGQVKRKALFLSLLSCAYQLGPTSAIPSSALFCSMPIGWPGVYYLFGVITLFSFAAFFVIYRNAIPSRVKSSAKVLPVEDGTSRPKITHMPPYWDMFTSLSVWGIFSTGIGDSLAFLVFFFYGPIYVNKVLHFEIEQTGILAALPHLCSMLAKMATGFFLHNTGFKDSSKVVLISNIVIQGLMTVNLLVLTTLGSGSPFVAEALIVLTVTLAGIHFIAMMTAAQIVAQQHTHVISCAMAALESLFGLLLPPFVSTLAPHHTSDEWVRVFYCIIGFLIVTNIIFALATKLKPAEWTKEDHNTKRTEVVHIE</sequence>
<dbReference type="AlphaFoldDB" id="A0AA39IPI1"/>
<gene>
    <name evidence="4" type="ORF">QR680_010588</name>
</gene>
<organism evidence="4 5">
    <name type="scientific">Steinernema hermaphroditum</name>
    <dbReference type="NCBI Taxonomy" id="289476"/>
    <lineage>
        <taxon>Eukaryota</taxon>
        <taxon>Metazoa</taxon>
        <taxon>Ecdysozoa</taxon>
        <taxon>Nematoda</taxon>
        <taxon>Chromadorea</taxon>
        <taxon>Rhabditida</taxon>
        <taxon>Tylenchina</taxon>
        <taxon>Panagrolaimomorpha</taxon>
        <taxon>Strongyloidoidea</taxon>
        <taxon>Steinernematidae</taxon>
        <taxon>Steinernema</taxon>
    </lineage>
</organism>
<proteinExistence type="predicted"/>
<feature type="domain" description="Major facilitator superfamily (MFS) profile" evidence="3">
    <location>
        <begin position="15"/>
        <end position="426"/>
    </location>
</feature>
<evidence type="ECO:0000256" key="1">
    <source>
        <dbReference type="ARBA" id="ARBA00004141"/>
    </source>
</evidence>
<dbReference type="InterPro" id="IPR036259">
    <property type="entry name" value="MFS_trans_sf"/>
</dbReference>
<feature type="transmembrane region" description="Helical" evidence="2">
    <location>
        <begin position="307"/>
        <end position="328"/>
    </location>
</feature>
<keyword evidence="2" id="KW-0472">Membrane</keyword>
<accession>A0AA39IPI1</accession>
<feature type="transmembrane region" description="Helical" evidence="2">
    <location>
        <begin position="368"/>
        <end position="388"/>
    </location>
</feature>
<feature type="transmembrane region" description="Helical" evidence="2">
    <location>
        <begin position="7"/>
        <end position="28"/>
    </location>
</feature>
<feature type="transmembrane region" description="Helical" evidence="2">
    <location>
        <begin position="89"/>
        <end position="110"/>
    </location>
</feature>
<dbReference type="InterPro" id="IPR011701">
    <property type="entry name" value="MFS"/>
</dbReference>
<evidence type="ECO:0000256" key="2">
    <source>
        <dbReference type="SAM" id="Phobius"/>
    </source>
</evidence>
<keyword evidence="2" id="KW-1133">Transmembrane helix</keyword>
<keyword evidence="5" id="KW-1185">Reference proteome</keyword>
<feature type="transmembrane region" description="Helical" evidence="2">
    <location>
        <begin position="334"/>
        <end position="356"/>
    </location>
</feature>
<feature type="transmembrane region" description="Helical" evidence="2">
    <location>
        <begin position="235"/>
        <end position="262"/>
    </location>
</feature>
<name>A0AA39IPI1_9BILA</name>
<dbReference type="PROSITE" id="PS50850">
    <property type="entry name" value="MFS"/>
    <property type="match status" value="1"/>
</dbReference>
<dbReference type="SUPFAM" id="SSF103473">
    <property type="entry name" value="MFS general substrate transporter"/>
    <property type="match status" value="1"/>
</dbReference>
<comment type="subcellular location">
    <subcellularLocation>
        <location evidence="1">Membrane</location>
        <topology evidence="1">Multi-pass membrane protein</topology>
    </subcellularLocation>
</comment>